<dbReference type="EMBL" id="MN739038">
    <property type="protein sequence ID" value="QHT36320.1"/>
    <property type="molecule type" value="Genomic_DNA"/>
</dbReference>
<reference evidence="3" key="1">
    <citation type="journal article" date="2020" name="Nature">
        <title>Giant virus diversity and host interactions through global metagenomics.</title>
        <authorList>
            <person name="Schulz F."/>
            <person name="Roux S."/>
            <person name="Paez-Espino D."/>
            <person name="Jungbluth S."/>
            <person name="Walsh D.A."/>
            <person name="Denef V.J."/>
            <person name="McMahon K.D."/>
            <person name="Konstantinidis K.T."/>
            <person name="Eloe-Fadrosh E.A."/>
            <person name="Kyrpides N.C."/>
            <person name="Woyke T."/>
        </authorList>
    </citation>
    <scope>NUCLEOTIDE SEQUENCE</scope>
    <source>
        <strain evidence="3">GVMAG-M-3300009182-46</strain>
    </source>
</reference>
<evidence type="ECO:0000256" key="1">
    <source>
        <dbReference type="SAM" id="MobiDB-lite"/>
    </source>
</evidence>
<feature type="compositionally biased region" description="Low complexity" evidence="1">
    <location>
        <begin position="218"/>
        <end position="229"/>
    </location>
</feature>
<feature type="region of interest" description="Disordered" evidence="1">
    <location>
        <begin position="1"/>
        <end position="35"/>
    </location>
</feature>
<protein>
    <submittedName>
        <fullName evidence="3">Uncharacterized protein</fullName>
    </submittedName>
</protein>
<name>A0A6C0F8W3_9ZZZZ</name>
<evidence type="ECO:0000256" key="2">
    <source>
        <dbReference type="SAM" id="Phobius"/>
    </source>
</evidence>
<keyword evidence="2" id="KW-1133">Transmembrane helix</keyword>
<accession>A0A6C0F8W3</accession>
<feature type="compositionally biased region" description="Polar residues" evidence="1">
    <location>
        <begin position="267"/>
        <end position="278"/>
    </location>
</feature>
<dbReference type="AlphaFoldDB" id="A0A6C0F8W3"/>
<keyword evidence="2" id="KW-0812">Transmembrane</keyword>
<feature type="region of interest" description="Disordered" evidence="1">
    <location>
        <begin position="212"/>
        <end position="242"/>
    </location>
</feature>
<feature type="transmembrane region" description="Helical" evidence="2">
    <location>
        <begin position="129"/>
        <end position="151"/>
    </location>
</feature>
<organism evidence="3">
    <name type="scientific">viral metagenome</name>
    <dbReference type="NCBI Taxonomy" id="1070528"/>
    <lineage>
        <taxon>unclassified sequences</taxon>
        <taxon>metagenomes</taxon>
        <taxon>organismal metagenomes</taxon>
    </lineage>
</organism>
<keyword evidence="2" id="KW-0472">Membrane</keyword>
<feature type="compositionally biased region" description="Polar residues" evidence="1">
    <location>
        <begin position="1"/>
        <end position="10"/>
    </location>
</feature>
<sequence length="342" mass="36411">MSLSRTSQKSTDNKLVKTLTDDFPGTLEPAESKKSAKSFFSSFFSQGGNDEKDKQNNDKMSYSLNALENMGKSSPSKAKSKTSSIFSALSFVPDEKSATINEGVGRTTLSSSKTGMIASFISTIQNLSWITWIVIVIVLAFLGFNIFMYLAQTTQVFSNILSGILGLFNKLFGNTAVKTIQQTTSASATGAQGIVDFTASAATSGINSLQQGAQNIPSSSSSSYTGSASVPGITSGKPVGQSVSTTVPKIDNVQETTLNTALNNATQSLDNPQNQQNPIDEGPYQADDSYSSIQKPTSKAGWCFIGEQQSFRSCVEVGDNDICMSGNIFPTQDICVNPSLRQ</sequence>
<evidence type="ECO:0000313" key="3">
    <source>
        <dbReference type="EMBL" id="QHT36320.1"/>
    </source>
</evidence>
<feature type="region of interest" description="Disordered" evidence="1">
    <location>
        <begin position="266"/>
        <end position="291"/>
    </location>
</feature>
<proteinExistence type="predicted"/>